<name>A0A370U2Z7_9HELO</name>
<dbReference type="AlphaFoldDB" id="A0A370U2Z7"/>
<evidence type="ECO:0000256" key="1">
    <source>
        <dbReference type="SAM" id="MobiDB-lite"/>
    </source>
</evidence>
<proteinExistence type="predicted"/>
<protein>
    <submittedName>
        <fullName evidence="2">Uncharacterized protein</fullName>
    </submittedName>
</protein>
<dbReference type="GeneID" id="43594973"/>
<dbReference type="RefSeq" id="XP_031874801.1">
    <property type="nucleotide sequence ID" value="XM_032010747.1"/>
</dbReference>
<keyword evidence="3" id="KW-1185">Reference proteome</keyword>
<sequence length="243" mass="27207">MSHNGQLENSYPQRPISVLVGGPEEHKTDEVPRFWMVGWQVDRVISALTLNARGDAVAEQDYGYGGDKIALKNVDVNVFRPLMHCVSVFHGTGSPMDRVEHNLVPFAELWLLGEGVLLPEFLDLAMKQLLGMVMKADVSDMKQLVNLVFDPSLVRNNRLDRLEDILVEKFSLYVPIKELFNYASELPHKLLVSVISYTRDMVGEDPENDLPPALELEPKDGASENPDLHVVVDVANHQAEVTP</sequence>
<evidence type="ECO:0000313" key="2">
    <source>
        <dbReference type="EMBL" id="RDL42145.1"/>
    </source>
</evidence>
<accession>A0A370U2Z7</accession>
<feature type="region of interest" description="Disordered" evidence="1">
    <location>
        <begin position="1"/>
        <end position="24"/>
    </location>
</feature>
<organism evidence="2 3">
    <name type="scientific">Venustampulla echinocandica</name>
    <dbReference type="NCBI Taxonomy" id="2656787"/>
    <lineage>
        <taxon>Eukaryota</taxon>
        <taxon>Fungi</taxon>
        <taxon>Dikarya</taxon>
        <taxon>Ascomycota</taxon>
        <taxon>Pezizomycotina</taxon>
        <taxon>Leotiomycetes</taxon>
        <taxon>Helotiales</taxon>
        <taxon>Pleuroascaceae</taxon>
        <taxon>Venustampulla</taxon>
    </lineage>
</organism>
<reference evidence="2 3" key="1">
    <citation type="journal article" date="2018" name="IMA Fungus">
        <title>IMA Genome-F 9: Draft genome sequence of Annulohypoxylon stygium, Aspergillus mulundensis, Berkeleyomyces basicola (syn. Thielaviopsis basicola), Ceratocystis smalleyi, two Cercospora beticola strains, Coleophoma cylindrospora, Fusarium fracticaudum, Phialophora cf. hyalina, and Morchella septimelata.</title>
        <authorList>
            <person name="Wingfield B.D."/>
            <person name="Bills G.F."/>
            <person name="Dong Y."/>
            <person name="Huang W."/>
            <person name="Nel W.J."/>
            <person name="Swalarsk-Parry B.S."/>
            <person name="Vaghefi N."/>
            <person name="Wilken P.M."/>
            <person name="An Z."/>
            <person name="de Beer Z.W."/>
            <person name="De Vos L."/>
            <person name="Chen L."/>
            <person name="Duong T.A."/>
            <person name="Gao Y."/>
            <person name="Hammerbacher A."/>
            <person name="Kikkert J.R."/>
            <person name="Li Y."/>
            <person name="Li H."/>
            <person name="Li K."/>
            <person name="Li Q."/>
            <person name="Liu X."/>
            <person name="Ma X."/>
            <person name="Naidoo K."/>
            <person name="Pethybridge S.J."/>
            <person name="Sun J."/>
            <person name="Steenkamp E.T."/>
            <person name="van der Nest M.A."/>
            <person name="van Wyk S."/>
            <person name="Wingfield M.J."/>
            <person name="Xiong C."/>
            <person name="Yue Q."/>
            <person name="Zhang X."/>
        </authorList>
    </citation>
    <scope>NUCLEOTIDE SEQUENCE [LARGE SCALE GENOMIC DNA]</scope>
    <source>
        <strain evidence="2 3">BP 5553</strain>
    </source>
</reference>
<dbReference type="Proteomes" id="UP000254866">
    <property type="component" value="Unassembled WGS sequence"/>
</dbReference>
<dbReference type="EMBL" id="NPIC01000001">
    <property type="protein sequence ID" value="RDL42145.1"/>
    <property type="molecule type" value="Genomic_DNA"/>
</dbReference>
<gene>
    <name evidence="2" type="ORF">BP5553_02124</name>
</gene>
<feature type="compositionally biased region" description="Polar residues" evidence="1">
    <location>
        <begin position="1"/>
        <end position="12"/>
    </location>
</feature>
<comment type="caution">
    <text evidence="2">The sequence shown here is derived from an EMBL/GenBank/DDBJ whole genome shotgun (WGS) entry which is preliminary data.</text>
</comment>
<evidence type="ECO:0000313" key="3">
    <source>
        <dbReference type="Proteomes" id="UP000254866"/>
    </source>
</evidence>